<dbReference type="AlphaFoldDB" id="A0A8J5LAQ0"/>
<accession>A0A8J5LAQ0</accession>
<dbReference type="PANTHER" id="PTHR48476">
    <property type="entry name" value="SHORT-CHAIN DEHYDROGENASE TIC 32, CHLOROPLASTIC-LIKE"/>
    <property type="match status" value="1"/>
</dbReference>
<sequence>MGYFREATGIKGPSGFGSGATAEQVTQGIDASRLTVIITGASSGIGAETARVLALRGAHVIIGARNLEAANNVKQNIRQGIPSARIDIIQIDVSSLRSVRAFANKFLAMNLPLNVLINNAGIMYCPFQLSEDGVEMQFATNHLGHFLLTNLLLEKMKTTAARTGIEGRIVNLSSVAHIGPYSEGIKFDKLNDKKVYNDKSAYGQSKLANILHSNELARRLKAEGANVTANSVHPGLVRTNLGKHSPVFMAVLKTVTCVLWKSIPQGAATSCYVAVHPSLKGVSGKYFADSNEEKPSDMARDAVLAKKLWDFSEQLSNAIIVCHKDDNIIPRLQRHSQSLPHVRDPLARFPSRCLFFPRTKLEAMGYFREATGIPGPSGFGSKSTAEKVTEGIDASDRTVIITGLFTYAPVLCSSGIGAETARTMALRGAHVIIGARDLEAANGVKQNILQSTPSAKVDVSELELSSQKSVRAFADRFLSRNLPLNILINNAGVMYCPFQLSEDAIEMQLATNHIGHFLLTNLLLEKMKSTAQKTGTEGRIVNLSSAAHMTTYRGGIRFDKLNDKSTYNDKMAYGQSKLANILHANELAKRLKEEGANVTANSVHPGLIQTNLGRHSPVFVTILRAATSILWKNIPQGAATSCYVALHPSLKGVSGKYFADCNVEKTTANGRNEELAKKLWELSEKLVKST</sequence>
<proteinExistence type="predicted"/>
<keyword evidence="2" id="KW-1185">Reference proteome</keyword>
<dbReference type="PANTHER" id="PTHR48476:SF1">
    <property type="entry name" value="SHORT-CHAIN DEHYDROGENASE TIC 32, CHLOROPLASTIC-LIKE"/>
    <property type="match status" value="1"/>
</dbReference>
<dbReference type="EMBL" id="JACMSC010000005">
    <property type="protein sequence ID" value="KAG6521037.1"/>
    <property type="molecule type" value="Genomic_DNA"/>
</dbReference>
<evidence type="ECO:0000313" key="2">
    <source>
        <dbReference type="Proteomes" id="UP000734854"/>
    </source>
</evidence>
<name>A0A8J5LAQ0_ZINOF</name>
<dbReference type="InterPro" id="IPR036291">
    <property type="entry name" value="NAD(P)-bd_dom_sf"/>
</dbReference>
<organism evidence="1 2">
    <name type="scientific">Zingiber officinale</name>
    <name type="common">Ginger</name>
    <name type="synonym">Amomum zingiber</name>
    <dbReference type="NCBI Taxonomy" id="94328"/>
    <lineage>
        <taxon>Eukaryota</taxon>
        <taxon>Viridiplantae</taxon>
        <taxon>Streptophyta</taxon>
        <taxon>Embryophyta</taxon>
        <taxon>Tracheophyta</taxon>
        <taxon>Spermatophyta</taxon>
        <taxon>Magnoliopsida</taxon>
        <taxon>Liliopsida</taxon>
        <taxon>Zingiberales</taxon>
        <taxon>Zingiberaceae</taxon>
        <taxon>Zingiber</taxon>
    </lineage>
</organism>
<dbReference type="Pfam" id="PF00106">
    <property type="entry name" value="adh_short"/>
    <property type="match status" value="2"/>
</dbReference>
<comment type="caution">
    <text evidence="1">The sequence shown here is derived from an EMBL/GenBank/DDBJ whole genome shotgun (WGS) entry which is preliminary data.</text>
</comment>
<dbReference type="PRINTS" id="PR00081">
    <property type="entry name" value="GDHRDH"/>
</dbReference>
<reference evidence="1 2" key="1">
    <citation type="submission" date="2020-08" db="EMBL/GenBank/DDBJ databases">
        <title>Plant Genome Project.</title>
        <authorList>
            <person name="Zhang R.-G."/>
        </authorList>
    </citation>
    <scope>NUCLEOTIDE SEQUENCE [LARGE SCALE GENOMIC DNA]</scope>
    <source>
        <tissue evidence="1">Rhizome</tissue>
    </source>
</reference>
<dbReference type="PRINTS" id="PR00080">
    <property type="entry name" value="SDRFAMILY"/>
</dbReference>
<evidence type="ECO:0000313" key="1">
    <source>
        <dbReference type="EMBL" id="KAG6521037.1"/>
    </source>
</evidence>
<dbReference type="SUPFAM" id="SSF51735">
    <property type="entry name" value="NAD(P)-binding Rossmann-fold domains"/>
    <property type="match status" value="2"/>
</dbReference>
<evidence type="ECO:0008006" key="3">
    <source>
        <dbReference type="Google" id="ProtNLM"/>
    </source>
</evidence>
<gene>
    <name evidence="1" type="ORF">ZIOFF_018103</name>
</gene>
<dbReference type="InterPro" id="IPR055280">
    <property type="entry name" value="TIC32"/>
</dbReference>
<dbReference type="Proteomes" id="UP000734854">
    <property type="component" value="Unassembled WGS sequence"/>
</dbReference>
<dbReference type="Gene3D" id="3.40.50.720">
    <property type="entry name" value="NAD(P)-binding Rossmann-like Domain"/>
    <property type="match status" value="2"/>
</dbReference>
<dbReference type="CDD" id="cd05327">
    <property type="entry name" value="retinol-DH_like_SDR_c_like"/>
    <property type="match status" value="2"/>
</dbReference>
<dbReference type="InterPro" id="IPR002347">
    <property type="entry name" value="SDR_fam"/>
</dbReference>
<protein>
    <recommendedName>
        <fullName evidence="3">Short-chain dehydrogenase TIC 32, chloroplastic</fullName>
    </recommendedName>
</protein>